<reference evidence="3" key="2">
    <citation type="submission" date="2015-01" db="EMBL/GenBank/DDBJ databases">
        <title>Complete genome sequence of Methylobacterium aquaticum strain 22A.</title>
        <authorList>
            <person name="Tani A."/>
            <person name="Ogura Y."/>
            <person name="Hayashi T."/>
        </authorList>
    </citation>
    <scope>NUCLEOTIDE SEQUENCE [LARGE SCALE GENOMIC DNA]</scope>
    <source>
        <strain evidence="3">MA-22A</strain>
        <plasmid evidence="3">Plasmid pMaq22A_1p DNA</plasmid>
    </source>
</reference>
<feature type="region of interest" description="Disordered" evidence="1">
    <location>
        <begin position="23"/>
        <end position="44"/>
    </location>
</feature>
<organism evidence="2 3">
    <name type="scientific">Methylobacterium aquaticum</name>
    <dbReference type="NCBI Taxonomy" id="270351"/>
    <lineage>
        <taxon>Bacteria</taxon>
        <taxon>Pseudomonadati</taxon>
        <taxon>Pseudomonadota</taxon>
        <taxon>Alphaproteobacteria</taxon>
        <taxon>Hyphomicrobiales</taxon>
        <taxon>Methylobacteriaceae</taxon>
        <taxon>Methylobacterium</taxon>
    </lineage>
</organism>
<accession>A0A0C6FM88</accession>
<evidence type="ECO:0000313" key="2">
    <source>
        <dbReference type="EMBL" id="BAQ49513.1"/>
    </source>
</evidence>
<protein>
    <submittedName>
        <fullName evidence="2">Uncharacterized protein</fullName>
    </submittedName>
</protein>
<dbReference type="AlphaFoldDB" id="A0A0C6FM88"/>
<reference evidence="2 3" key="1">
    <citation type="journal article" date="2015" name="Genome Announc.">
        <title>Complete Genome Sequence of Methylobacterium aquaticum Strain 22A, Isolated from Racomitrium japonicum Moss.</title>
        <authorList>
            <person name="Tani A."/>
            <person name="Ogura Y."/>
            <person name="Hayashi T."/>
            <person name="Kimbara K."/>
        </authorList>
    </citation>
    <scope>NUCLEOTIDE SEQUENCE [LARGE SCALE GENOMIC DNA]</scope>
    <source>
        <strain evidence="2 3">MA-22A</strain>
        <plasmid evidence="3">Plasmid pMaq22A_1p DNA</plasmid>
    </source>
</reference>
<sequence length="130" mass="14400">MGKVGLMTIPSWPDSLPPLRGLASSAGSDSLHPEAQATQFDDGPDRVRRRTLFITTPLAMQLRLSPAQFVAFKAFHLNDLNTGARRFTAPVLLPDMSIGNRTCQIKGKVAWSAPKKFEYLVSFTLIVQDW</sequence>
<geneLocation type="plasmid" evidence="3">
    <name>pMaq22A_1p DNA</name>
</geneLocation>
<dbReference type="KEGG" id="maqu:Maq22A_1p36550"/>
<dbReference type="PATRIC" id="fig|270351.10.peg.6591"/>
<dbReference type="EMBL" id="AP014705">
    <property type="protein sequence ID" value="BAQ49513.1"/>
    <property type="molecule type" value="Genomic_DNA"/>
</dbReference>
<gene>
    <name evidence="2" type="ORF">Maq22A_1p36550</name>
</gene>
<proteinExistence type="predicted"/>
<dbReference type="Proteomes" id="UP000061432">
    <property type="component" value="Plasmid pMaq22A_1p"/>
</dbReference>
<evidence type="ECO:0000256" key="1">
    <source>
        <dbReference type="SAM" id="MobiDB-lite"/>
    </source>
</evidence>
<evidence type="ECO:0000313" key="3">
    <source>
        <dbReference type="Proteomes" id="UP000061432"/>
    </source>
</evidence>
<keyword evidence="2" id="KW-0614">Plasmid</keyword>
<name>A0A0C6FM88_9HYPH</name>